<keyword evidence="1" id="KW-0732">Signal</keyword>
<name>A0A936ZEE6_9HYPH</name>
<dbReference type="SUPFAM" id="SSF50346">
    <property type="entry name" value="PRC-barrel domain"/>
    <property type="match status" value="1"/>
</dbReference>
<evidence type="ECO:0000256" key="1">
    <source>
        <dbReference type="SAM" id="SignalP"/>
    </source>
</evidence>
<dbReference type="PANTHER" id="PTHR36505:SF1">
    <property type="entry name" value="BLR1072 PROTEIN"/>
    <property type="match status" value="1"/>
</dbReference>
<accession>A0A936ZEE6</accession>
<feature type="domain" description="PRC-barrel" evidence="2">
    <location>
        <begin position="42"/>
        <end position="99"/>
    </location>
</feature>
<organism evidence="3 4">
    <name type="scientific">Microvirga aerilata</name>
    <dbReference type="NCBI Taxonomy" id="670292"/>
    <lineage>
        <taxon>Bacteria</taxon>
        <taxon>Pseudomonadati</taxon>
        <taxon>Pseudomonadota</taxon>
        <taxon>Alphaproteobacteria</taxon>
        <taxon>Hyphomicrobiales</taxon>
        <taxon>Methylobacteriaceae</taxon>
        <taxon>Microvirga</taxon>
    </lineage>
</organism>
<dbReference type="AlphaFoldDB" id="A0A936ZEE6"/>
<dbReference type="InterPro" id="IPR011033">
    <property type="entry name" value="PRC_barrel-like_sf"/>
</dbReference>
<proteinExistence type="predicted"/>
<dbReference type="Proteomes" id="UP000605848">
    <property type="component" value="Unassembled WGS sequence"/>
</dbReference>
<dbReference type="EMBL" id="JAEQMY010000003">
    <property type="protein sequence ID" value="MBL0402953.1"/>
    <property type="molecule type" value="Genomic_DNA"/>
</dbReference>
<sequence>MRKTLIAAALLGTTLLAPAAMAQSAPAGQANPSGLITQLSPDAMLVSDLMDQDVVGPDNKEIGEVDDVILDRTGRVVALVIEADEGVGDRTVAVPMSAVQMNAADAATTGSVQGSGQAAGGSAARNSGDMRIVLNIPADQLKSAPEFDEDND</sequence>
<evidence type="ECO:0000313" key="3">
    <source>
        <dbReference type="EMBL" id="MBL0402953.1"/>
    </source>
</evidence>
<keyword evidence="4" id="KW-1185">Reference proteome</keyword>
<evidence type="ECO:0000313" key="4">
    <source>
        <dbReference type="Proteomes" id="UP000605848"/>
    </source>
</evidence>
<dbReference type="RefSeq" id="WP_202055781.1">
    <property type="nucleotide sequence ID" value="NZ_JAEQMY010000003.1"/>
</dbReference>
<reference evidence="3" key="1">
    <citation type="submission" date="2021-01" db="EMBL/GenBank/DDBJ databases">
        <title>Microvirga sp.</title>
        <authorList>
            <person name="Kim M.K."/>
        </authorList>
    </citation>
    <scope>NUCLEOTIDE SEQUENCE</scope>
    <source>
        <strain evidence="3">5420S-16</strain>
    </source>
</reference>
<protein>
    <submittedName>
        <fullName evidence="3">PRC-barrel domain-containing protein</fullName>
    </submittedName>
</protein>
<feature type="signal peptide" evidence="1">
    <location>
        <begin position="1"/>
        <end position="22"/>
    </location>
</feature>
<dbReference type="Gene3D" id="2.30.30.240">
    <property type="entry name" value="PRC-barrel domain"/>
    <property type="match status" value="1"/>
</dbReference>
<dbReference type="Pfam" id="PF05239">
    <property type="entry name" value="PRC"/>
    <property type="match status" value="1"/>
</dbReference>
<evidence type="ECO:0000259" key="2">
    <source>
        <dbReference type="Pfam" id="PF05239"/>
    </source>
</evidence>
<gene>
    <name evidence="3" type="ORF">JKG68_03125</name>
</gene>
<dbReference type="InterPro" id="IPR027275">
    <property type="entry name" value="PRC-brl_dom"/>
</dbReference>
<comment type="caution">
    <text evidence="3">The sequence shown here is derived from an EMBL/GenBank/DDBJ whole genome shotgun (WGS) entry which is preliminary data.</text>
</comment>
<feature type="chain" id="PRO_5036874784" evidence="1">
    <location>
        <begin position="23"/>
        <end position="152"/>
    </location>
</feature>
<dbReference type="PANTHER" id="PTHR36505">
    <property type="entry name" value="BLR1072 PROTEIN"/>
    <property type="match status" value="1"/>
</dbReference>